<keyword evidence="8 15" id="KW-0479">Metal-binding</keyword>
<dbReference type="Pfam" id="PF11799">
    <property type="entry name" value="IMS_C"/>
    <property type="match status" value="1"/>
</dbReference>
<dbReference type="Gene3D" id="3.30.1490.100">
    <property type="entry name" value="DNA polymerase, Y-family, little finger domain"/>
    <property type="match status" value="1"/>
</dbReference>
<dbReference type="InterPro" id="IPR053848">
    <property type="entry name" value="IMS_HHH_1"/>
</dbReference>
<keyword evidence="6 15" id="KW-0548">Nucleotidyltransferase</keyword>
<keyword evidence="13 15" id="KW-0234">DNA repair</keyword>
<comment type="catalytic activity">
    <reaction evidence="14 15">
        <text>DNA(n) + a 2'-deoxyribonucleoside 5'-triphosphate = DNA(n+1) + diphosphate</text>
        <dbReference type="Rhea" id="RHEA:22508"/>
        <dbReference type="Rhea" id="RHEA-COMP:17339"/>
        <dbReference type="Rhea" id="RHEA-COMP:17340"/>
        <dbReference type="ChEBI" id="CHEBI:33019"/>
        <dbReference type="ChEBI" id="CHEBI:61560"/>
        <dbReference type="ChEBI" id="CHEBI:173112"/>
        <dbReference type="EC" id="2.7.7.7"/>
    </reaction>
</comment>
<dbReference type="SUPFAM" id="SSF100879">
    <property type="entry name" value="Lesion bypass DNA polymerase (Y-family), little finger domain"/>
    <property type="match status" value="1"/>
</dbReference>
<dbReference type="GO" id="GO:0009432">
    <property type="term" value="P:SOS response"/>
    <property type="evidence" value="ECO:0007669"/>
    <property type="project" value="TreeGrafter"/>
</dbReference>
<comment type="caution">
    <text evidence="18">The sequence shown here is derived from an EMBL/GenBank/DDBJ whole genome shotgun (WGS) entry which is preliminary data.</text>
</comment>
<evidence type="ECO:0000256" key="3">
    <source>
        <dbReference type="ARBA" id="ARBA00022457"/>
    </source>
</evidence>
<evidence type="ECO:0000256" key="13">
    <source>
        <dbReference type="ARBA" id="ARBA00023204"/>
    </source>
</evidence>
<keyword evidence="9 15" id="KW-0227">DNA damage</keyword>
<keyword evidence="4 15" id="KW-0963">Cytoplasm</keyword>
<evidence type="ECO:0000256" key="5">
    <source>
        <dbReference type="ARBA" id="ARBA00022679"/>
    </source>
</evidence>
<dbReference type="CDD" id="cd03586">
    <property type="entry name" value="PolY_Pol_IV_kappa"/>
    <property type="match status" value="1"/>
</dbReference>
<dbReference type="Pfam" id="PF21999">
    <property type="entry name" value="IMS_HHH_1"/>
    <property type="match status" value="1"/>
</dbReference>
<dbReference type="Gene3D" id="1.10.150.20">
    <property type="entry name" value="5' to 3' exonuclease, C-terminal subdomain"/>
    <property type="match status" value="1"/>
</dbReference>
<dbReference type="GO" id="GO:0003887">
    <property type="term" value="F:DNA-directed DNA polymerase activity"/>
    <property type="evidence" value="ECO:0007669"/>
    <property type="project" value="UniProtKB-UniRule"/>
</dbReference>
<dbReference type="AlphaFoldDB" id="A0A9D2E5K8"/>
<evidence type="ECO:0000256" key="11">
    <source>
        <dbReference type="ARBA" id="ARBA00022932"/>
    </source>
</evidence>
<dbReference type="GO" id="GO:0042276">
    <property type="term" value="P:error-prone translesion synthesis"/>
    <property type="evidence" value="ECO:0007669"/>
    <property type="project" value="TreeGrafter"/>
</dbReference>
<evidence type="ECO:0000313" key="19">
    <source>
        <dbReference type="Proteomes" id="UP000824035"/>
    </source>
</evidence>
<dbReference type="Gene3D" id="3.30.70.270">
    <property type="match status" value="1"/>
</dbReference>
<evidence type="ECO:0000256" key="10">
    <source>
        <dbReference type="ARBA" id="ARBA00022842"/>
    </source>
</evidence>
<evidence type="ECO:0000256" key="12">
    <source>
        <dbReference type="ARBA" id="ARBA00023125"/>
    </source>
</evidence>
<dbReference type="InterPro" id="IPR043502">
    <property type="entry name" value="DNA/RNA_pol_sf"/>
</dbReference>
<proteinExistence type="inferred from homology"/>
<comment type="subcellular location">
    <subcellularLocation>
        <location evidence="1 15">Cytoplasm</location>
    </subcellularLocation>
</comment>
<keyword evidence="5 15" id="KW-0808">Transferase</keyword>
<keyword evidence="3 15" id="KW-0515">Mutator protein</keyword>
<accession>A0A9D2E5K8</accession>
<keyword evidence="11 15" id="KW-0239">DNA-directed DNA polymerase</keyword>
<evidence type="ECO:0000256" key="7">
    <source>
        <dbReference type="ARBA" id="ARBA00022705"/>
    </source>
</evidence>
<reference evidence="18" key="2">
    <citation type="submission" date="2021-04" db="EMBL/GenBank/DDBJ databases">
        <authorList>
            <person name="Gilroy R."/>
        </authorList>
    </citation>
    <scope>NUCLEOTIDE SEQUENCE</scope>
    <source>
        <strain evidence="18">ChiGjej4B4-18154</strain>
    </source>
</reference>
<dbReference type="InterPro" id="IPR043128">
    <property type="entry name" value="Rev_trsase/Diguanyl_cyclase"/>
</dbReference>
<gene>
    <name evidence="15 18" type="primary">dinB</name>
    <name evidence="18" type="ORF">H9813_08070</name>
</gene>
<dbReference type="HAMAP" id="MF_01113">
    <property type="entry name" value="DNApol_IV"/>
    <property type="match status" value="1"/>
</dbReference>
<evidence type="ECO:0000256" key="14">
    <source>
        <dbReference type="ARBA" id="ARBA00049244"/>
    </source>
</evidence>
<dbReference type="Pfam" id="PF00817">
    <property type="entry name" value="IMS"/>
    <property type="match status" value="1"/>
</dbReference>
<comment type="function">
    <text evidence="15">Poorly processive, error-prone DNA polymerase involved in untargeted mutagenesis. Copies undamaged DNA at stalled replication forks, which arise in vivo from mismatched or misaligned primer ends. These misaligned primers can be extended by PolIV. Exhibits no 3'-5' exonuclease (proofreading) activity. May be involved in translesional synthesis, in conjunction with the beta clamp from PolIII.</text>
</comment>
<dbReference type="GO" id="GO:0006281">
    <property type="term" value="P:DNA repair"/>
    <property type="evidence" value="ECO:0007669"/>
    <property type="project" value="UniProtKB-UniRule"/>
</dbReference>
<sequence length="420" mass="46438">MERWILHCDCNSFYASVELLSRPELRQKPVAVCGDPESRHGIILAKNEPAKAMGVKTAEAIWQAKRKCPDLVLLPPHRERYVHYYKIINEIYCRFTDRVEPFSIDESWLDVSGSWQLFAQSPKALADRLRAEVHGATGLTVSVGVSFNKVFAKLGSDYKKPDATTLITRENFKDILWPLPARDMLFVGRSAAEKLAGMGISTIGDLAAADEKALAAALGKLGHTLSRYARGLDDAPVRLWGEKEPVKSVGSGRTFPHDLVTAAEVHSALWALSDEVAARLRRHGVWAGAVQLTVRDASLKTITRQARLPMSTHLARDLADAAWRLMQANWREGEPVRMLTVTAQGITEEPAAVQQSFYEDAPRPDPRREKLEQSLDAIRGKYGKGAIGAGSILRKDLGLGRLSMEEKGGDEDDERAKGPL</sequence>
<feature type="active site" evidence="15">
    <location>
        <position position="106"/>
    </location>
</feature>
<evidence type="ECO:0000256" key="6">
    <source>
        <dbReference type="ARBA" id="ARBA00022695"/>
    </source>
</evidence>
<keyword evidence="12 15" id="KW-0238">DNA-binding</keyword>
<dbReference type="InterPro" id="IPR022880">
    <property type="entry name" value="DNApol_IV"/>
</dbReference>
<dbReference type="SUPFAM" id="SSF56672">
    <property type="entry name" value="DNA/RNA polymerases"/>
    <property type="match status" value="1"/>
</dbReference>
<reference evidence="18" key="1">
    <citation type="journal article" date="2021" name="PeerJ">
        <title>Extensive microbial diversity within the chicken gut microbiome revealed by metagenomics and culture.</title>
        <authorList>
            <person name="Gilroy R."/>
            <person name="Ravi A."/>
            <person name="Getino M."/>
            <person name="Pursley I."/>
            <person name="Horton D.L."/>
            <person name="Alikhan N.F."/>
            <person name="Baker D."/>
            <person name="Gharbi K."/>
            <person name="Hall N."/>
            <person name="Watson M."/>
            <person name="Adriaenssens E.M."/>
            <person name="Foster-Nyarko E."/>
            <person name="Jarju S."/>
            <person name="Secka A."/>
            <person name="Antonio M."/>
            <person name="Oren A."/>
            <person name="Chaudhuri R.R."/>
            <person name="La Ragione R."/>
            <person name="Hildebrand F."/>
            <person name="Pallen M.J."/>
        </authorList>
    </citation>
    <scope>NUCLEOTIDE SEQUENCE</scope>
    <source>
        <strain evidence="18">ChiGjej4B4-18154</strain>
    </source>
</reference>
<keyword evidence="7 15" id="KW-0235">DNA replication</keyword>
<comment type="cofactor">
    <cofactor evidence="15">
        <name>Mg(2+)</name>
        <dbReference type="ChEBI" id="CHEBI:18420"/>
    </cofactor>
    <text evidence="15">Binds 2 magnesium ions per subunit.</text>
</comment>
<dbReference type="PANTHER" id="PTHR11076">
    <property type="entry name" value="DNA REPAIR POLYMERASE UMUC / TRANSFERASE FAMILY MEMBER"/>
    <property type="match status" value="1"/>
</dbReference>
<evidence type="ECO:0000256" key="2">
    <source>
        <dbReference type="ARBA" id="ARBA00010945"/>
    </source>
</evidence>
<dbReference type="PANTHER" id="PTHR11076:SF33">
    <property type="entry name" value="DNA POLYMERASE KAPPA"/>
    <property type="match status" value="1"/>
</dbReference>
<dbReference type="GO" id="GO:0006261">
    <property type="term" value="P:DNA-templated DNA replication"/>
    <property type="evidence" value="ECO:0007669"/>
    <property type="project" value="UniProtKB-UniRule"/>
</dbReference>
<evidence type="ECO:0000256" key="1">
    <source>
        <dbReference type="ARBA" id="ARBA00004496"/>
    </source>
</evidence>
<dbReference type="InterPro" id="IPR001126">
    <property type="entry name" value="UmuC"/>
</dbReference>
<feature type="domain" description="UmuC" evidence="17">
    <location>
        <begin position="5"/>
        <end position="188"/>
    </location>
</feature>
<feature type="binding site" evidence="15">
    <location>
        <position position="105"/>
    </location>
    <ligand>
        <name>Mg(2+)</name>
        <dbReference type="ChEBI" id="CHEBI:18420"/>
    </ligand>
</feature>
<dbReference type="Gene3D" id="3.40.1170.60">
    <property type="match status" value="1"/>
</dbReference>
<dbReference type="Proteomes" id="UP000824035">
    <property type="component" value="Unassembled WGS sequence"/>
</dbReference>
<dbReference type="RefSeq" id="WP_394968955.1">
    <property type="nucleotide sequence ID" value="NZ_CALXHM010000031.1"/>
</dbReference>
<protein>
    <recommendedName>
        <fullName evidence="15">DNA polymerase IV</fullName>
        <shortName evidence="15">Pol IV</shortName>
        <ecNumber evidence="15">2.7.7.7</ecNumber>
    </recommendedName>
</protein>
<evidence type="ECO:0000256" key="8">
    <source>
        <dbReference type="ARBA" id="ARBA00022723"/>
    </source>
</evidence>
<evidence type="ECO:0000256" key="15">
    <source>
        <dbReference type="HAMAP-Rule" id="MF_01113"/>
    </source>
</evidence>
<evidence type="ECO:0000313" key="18">
    <source>
        <dbReference type="EMBL" id="HIZ31165.1"/>
    </source>
</evidence>
<feature type="binding site" evidence="15">
    <location>
        <position position="9"/>
    </location>
    <ligand>
        <name>Mg(2+)</name>
        <dbReference type="ChEBI" id="CHEBI:18420"/>
    </ligand>
</feature>
<evidence type="ECO:0000256" key="9">
    <source>
        <dbReference type="ARBA" id="ARBA00022763"/>
    </source>
</evidence>
<comment type="similarity">
    <text evidence="2 15">Belongs to the DNA polymerase type-Y family.</text>
</comment>
<dbReference type="InterPro" id="IPR050116">
    <property type="entry name" value="DNA_polymerase-Y"/>
</dbReference>
<dbReference type="PROSITE" id="PS50173">
    <property type="entry name" value="UMUC"/>
    <property type="match status" value="1"/>
</dbReference>
<dbReference type="EC" id="2.7.7.7" evidence="15"/>
<dbReference type="GO" id="GO:0005829">
    <property type="term" value="C:cytosol"/>
    <property type="evidence" value="ECO:0007669"/>
    <property type="project" value="TreeGrafter"/>
</dbReference>
<dbReference type="EMBL" id="DXBV01000079">
    <property type="protein sequence ID" value="HIZ31165.1"/>
    <property type="molecule type" value="Genomic_DNA"/>
</dbReference>
<organism evidence="18 19">
    <name type="scientific">Candidatus Allofournierella merdipullorum</name>
    <dbReference type="NCBI Taxonomy" id="2838595"/>
    <lineage>
        <taxon>Bacteria</taxon>
        <taxon>Bacillati</taxon>
        <taxon>Bacillota</taxon>
        <taxon>Clostridia</taxon>
        <taxon>Eubacteriales</taxon>
        <taxon>Oscillospiraceae</taxon>
        <taxon>Allofournierella</taxon>
    </lineage>
</organism>
<comment type="subunit">
    <text evidence="15">Monomer.</text>
</comment>
<dbReference type="NCBIfam" id="NF002677">
    <property type="entry name" value="PRK02406.1"/>
    <property type="match status" value="1"/>
</dbReference>
<keyword evidence="10 15" id="KW-0460">Magnesium</keyword>
<evidence type="ECO:0000259" key="17">
    <source>
        <dbReference type="PROSITE" id="PS50173"/>
    </source>
</evidence>
<evidence type="ECO:0000256" key="16">
    <source>
        <dbReference type="SAM" id="MobiDB-lite"/>
    </source>
</evidence>
<dbReference type="GO" id="GO:0003684">
    <property type="term" value="F:damaged DNA binding"/>
    <property type="evidence" value="ECO:0007669"/>
    <property type="project" value="InterPro"/>
</dbReference>
<name>A0A9D2E5K8_9FIRM</name>
<dbReference type="InterPro" id="IPR017961">
    <property type="entry name" value="DNA_pol_Y-fam_little_finger"/>
</dbReference>
<dbReference type="InterPro" id="IPR036775">
    <property type="entry name" value="DNA_pol_Y-fam_lit_finger_sf"/>
</dbReference>
<feature type="region of interest" description="Disordered" evidence="16">
    <location>
        <begin position="400"/>
        <end position="420"/>
    </location>
</feature>
<feature type="site" description="Substrate discrimination" evidence="15">
    <location>
        <position position="14"/>
    </location>
</feature>
<dbReference type="GO" id="GO:0000287">
    <property type="term" value="F:magnesium ion binding"/>
    <property type="evidence" value="ECO:0007669"/>
    <property type="project" value="UniProtKB-UniRule"/>
</dbReference>
<evidence type="ECO:0000256" key="4">
    <source>
        <dbReference type="ARBA" id="ARBA00022490"/>
    </source>
</evidence>